<protein>
    <recommendedName>
        <fullName evidence="2">Pyruvate flavodoxin/ferredoxin oxidoreductase pyrimidine binding domain-containing protein</fullName>
    </recommendedName>
</protein>
<dbReference type="InterPro" id="IPR002880">
    <property type="entry name" value="Pyrv_Fd/Flavodoxin_OxRdtase_N"/>
</dbReference>
<dbReference type="Gene3D" id="3.40.50.920">
    <property type="match status" value="1"/>
</dbReference>
<dbReference type="Gene3D" id="3.40.50.970">
    <property type="match status" value="1"/>
</dbReference>
<dbReference type="AlphaFoldDB" id="A0A933MJD3"/>
<organism evidence="3 4">
    <name type="scientific">candidate division TA06 bacterium</name>
    <dbReference type="NCBI Taxonomy" id="2250710"/>
    <lineage>
        <taxon>Bacteria</taxon>
        <taxon>Bacteria division TA06</taxon>
    </lineage>
</organism>
<evidence type="ECO:0000313" key="3">
    <source>
        <dbReference type="EMBL" id="MBI4726559.1"/>
    </source>
</evidence>
<dbReference type="InterPro" id="IPR050722">
    <property type="entry name" value="Pyruvate:ferred/Flavod_OxRd"/>
</dbReference>
<keyword evidence="1" id="KW-0560">Oxidoreductase</keyword>
<dbReference type="EMBL" id="JACQXR010000059">
    <property type="protein sequence ID" value="MBI4726559.1"/>
    <property type="molecule type" value="Genomic_DNA"/>
</dbReference>
<dbReference type="GO" id="GO:0006979">
    <property type="term" value="P:response to oxidative stress"/>
    <property type="evidence" value="ECO:0007669"/>
    <property type="project" value="TreeGrafter"/>
</dbReference>
<accession>A0A933MJD3</accession>
<feature type="domain" description="Pyruvate flavodoxin/ferredoxin oxidoreductase pyrimidine binding" evidence="2">
    <location>
        <begin position="8"/>
        <end position="214"/>
    </location>
</feature>
<evidence type="ECO:0000313" key="4">
    <source>
        <dbReference type="Proteomes" id="UP000736328"/>
    </source>
</evidence>
<comment type="caution">
    <text evidence="3">The sequence shown here is derived from an EMBL/GenBank/DDBJ whole genome shotgun (WGS) entry which is preliminary data.</text>
</comment>
<name>A0A933MJD3_UNCT6</name>
<evidence type="ECO:0000256" key="1">
    <source>
        <dbReference type="ARBA" id="ARBA00023002"/>
    </source>
</evidence>
<proteinExistence type="predicted"/>
<dbReference type="GO" id="GO:0016491">
    <property type="term" value="F:oxidoreductase activity"/>
    <property type="evidence" value="ECO:0007669"/>
    <property type="project" value="UniProtKB-KW"/>
</dbReference>
<sequence>MEYCAVKQKEVTGLLVEQAEDEIAAVNMAIGASVAGVRAMTCTSGGGFALMTESLSLAGMTETPLVIFIAQWPGPATGFPTRTEQGDILFALYGGPGEFARAILATGDAEETVYAMQRAFNLADKHQTPVIVLGDQNLNDSFWTVNEIDPGKIPIGRGKLLENWDPSLGPYKRYHLSSDGISPRLIPGATEEVQYWDSDEHTEEGHIAESAPVRLQITAKRLAKLKGLREEALSPEVFGESREAALAGFGSSKWAVREAVQQLQEKVSAVHFSPVYPLPQETVELLSGYKKNIIVE</sequence>
<evidence type="ECO:0000259" key="2">
    <source>
        <dbReference type="Pfam" id="PF01855"/>
    </source>
</evidence>
<dbReference type="Proteomes" id="UP000736328">
    <property type="component" value="Unassembled WGS sequence"/>
</dbReference>
<dbReference type="SUPFAM" id="SSF52518">
    <property type="entry name" value="Thiamin diphosphate-binding fold (THDP-binding)"/>
    <property type="match status" value="1"/>
</dbReference>
<dbReference type="PANTHER" id="PTHR32154:SF20">
    <property type="entry name" value="2-OXOGLUTARATE OXIDOREDUCTASE SUBUNIT KORA"/>
    <property type="match status" value="1"/>
</dbReference>
<gene>
    <name evidence="3" type="ORF">HY768_04950</name>
</gene>
<dbReference type="InterPro" id="IPR009014">
    <property type="entry name" value="Transketo_C/PFOR_II"/>
</dbReference>
<reference evidence="3" key="1">
    <citation type="submission" date="2020-07" db="EMBL/GenBank/DDBJ databases">
        <title>Huge and variable diversity of episymbiotic CPR bacteria and DPANN archaea in groundwater ecosystems.</title>
        <authorList>
            <person name="He C.Y."/>
            <person name="Keren R."/>
            <person name="Whittaker M."/>
            <person name="Farag I.F."/>
            <person name="Doudna J."/>
            <person name="Cate J.H.D."/>
            <person name="Banfield J.F."/>
        </authorList>
    </citation>
    <scope>NUCLEOTIDE SEQUENCE</scope>
    <source>
        <strain evidence="3">NC_groundwater_1520_Pr4_B-0.1um_53_5</strain>
    </source>
</reference>
<dbReference type="CDD" id="cd07034">
    <property type="entry name" value="TPP_PYR_PFOR_IOR-alpha_like"/>
    <property type="match status" value="1"/>
</dbReference>
<dbReference type="InterPro" id="IPR029061">
    <property type="entry name" value="THDP-binding"/>
</dbReference>
<dbReference type="Pfam" id="PF01855">
    <property type="entry name" value="POR_N"/>
    <property type="match status" value="1"/>
</dbReference>
<dbReference type="PANTHER" id="PTHR32154">
    <property type="entry name" value="PYRUVATE-FLAVODOXIN OXIDOREDUCTASE-RELATED"/>
    <property type="match status" value="1"/>
</dbReference>